<feature type="region of interest" description="Disordered" evidence="1">
    <location>
        <begin position="15"/>
        <end position="72"/>
    </location>
</feature>
<comment type="caution">
    <text evidence="2">The sequence shown here is derived from an EMBL/GenBank/DDBJ whole genome shotgun (WGS) entry which is preliminary data.</text>
</comment>
<accession>A0A2V0RJZ3</accession>
<reference evidence="2" key="1">
    <citation type="submission" date="2017-04" db="EMBL/GenBank/DDBJ databases">
        <title>Unveiling RNA virosphere associated with marine microorganisms.</title>
        <authorList>
            <person name="Urayama S."/>
            <person name="Takaki Y."/>
            <person name="Nishi S."/>
            <person name="Yoshida Y."/>
            <person name="Deguchi S."/>
            <person name="Takai K."/>
            <person name="Nunoura T."/>
        </authorList>
    </citation>
    <scope>NUCLEOTIDE SEQUENCE</scope>
</reference>
<feature type="compositionally biased region" description="Basic residues" evidence="1">
    <location>
        <begin position="95"/>
        <end position="109"/>
    </location>
</feature>
<evidence type="ECO:0000256" key="1">
    <source>
        <dbReference type="SAM" id="MobiDB-lite"/>
    </source>
</evidence>
<sequence>MSSFGIIGGGNFGAFSNRGMSMTSGPRRTKRVPGDPVSKTAGRMGGKNFHNTGATQPIGPKAPEMGRPSNFSDGLRTNQPLAMRGGDYMKATHKTLGKGKSKSAPKRNFRNGGGGGGGNRNSYVPYHGEPTGRSPGPAGTFESKVASNAISTAMLPTVGTDMGTGAHLQVLDLPTQEYSDSRLYVKNVSVTPTGLNKPTSEVYNYFTNYVYPAYINLLQTNVNYKIDVPVTQFQQWFFNLQSALHLWFHVNKIITAYDSQPALNRGINHLREQLTAEELNLYDNLTKMLSTKVMDPKMVSFIRWMHDLYTTSPTNPNAEILMFSYDNVILGDNIQTLLQEAITNMSNVDLIKVNSLMLKARPNWMISLSNYSGQPKYDEQFYTYWANTPENYLDLENDNQEYIKPYVFSETEGYRDRAHFNIYGNEYSPLLHGLTCFHKSADGKVDPASATQGIYYGFVTPAYLTTRIPTSYVRYDSVNEQFVPAGYAQGGQLRTAALMASPSASTILFDYNSTTGQYTLVDNWPFSCLKPQCQEPISMSISTARQDFNIGMRDLFSWSTLIRSDA</sequence>
<dbReference type="EMBL" id="BDQA01000300">
    <property type="protein sequence ID" value="GBH21752.1"/>
    <property type="molecule type" value="Genomic_RNA"/>
</dbReference>
<dbReference type="AlphaFoldDB" id="A0A2V0RJZ3"/>
<protein>
    <recommendedName>
        <fullName evidence="3">Capsid protein</fullName>
    </recommendedName>
</protein>
<organism evidence="2">
    <name type="scientific">viral metagenome</name>
    <dbReference type="NCBI Taxonomy" id="1070528"/>
    <lineage>
        <taxon>unclassified sequences</taxon>
        <taxon>metagenomes</taxon>
        <taxon>organismal metagenomes</taxon>
    </lineage>
</organism>
<feature type="region of interest" description="Disordered" evidence="1">
    <location>
        <begin position="95"/>
        <end position="135"/>
    </location>
</feature>
<proteinExistence type="predicted"/>
<evidence type="ECO:0000313" key="2">
    <source>
        <dbReference type="EMBL" id="GBH21752.1"/>
    </source>
</evidence>
<evidence type="ECO:0008006" key="3">
    <source>
        <dbReference type="Google" id="ProtNLM"/>
    </source>
</evidence>
<name>A0A2V0RJZ3_9ZZZZ</name>